<keyword evidence="6" id="KW-0812">Transmembrane</keyword>
<dbReference type="InterPro" id="IPR050346">
    <property type="entry name" value="FMO-like"/>
</dbReference>
<sequence length="633" mass="70455">MSPLPKRASTLVVGGGPAGLVSLKYTVEYGDSWPEGEEPVLVEMEDDIGGTFRWRGYQNAELVSSKQLTCFSDFRYPLSAPDHPSLPNFVQYLHSYAEHFGITPYIHASLKLISLTYVSSPSNGYKHRAILQPVNSAKEPAGDTIEVLAKRVIITTGLHVTPNIPDIRGLNAGTVSTKAPEWIHSSSYKSPEQLRDKEVLVLGAGETGMDVAYESVMAPAKKVWMGVRTGFLSFPKVLNNFRVFGFTFNGNLPIDGLITNLFEDAYVHPWIAQSHLRWFISDMVIKRVLWFLTGTQAGCNQWAGELPSERQGRAYVFLNKSAKAMQFINRPFYSLSPIHKLLAHYIDPPPPPGNPKIDIVPFPKSFDGEGRAIFPAPPKHRSKEMAWKEECKPDLVVLCTGYRQEWDWLGPGYPQGPDECEIRGVCSEKDLSVGFIGFVRPGVGAIPPIAEMQTQLFHLLSTSSSASETTNVPIPTSPETYHLLHSPTGRIQYGVDHSTYMSTLAKDIGSAPSLSELWWEYGWFTLFVYCFGAAFPTFYRLTGPFKSDKAQRIVETELWETIQRRGLLGNIFMGVIPMMFYAIINISAYLLEKTWSLAAPLFGLPPPPVNITHSIGNHGHSNTSRTKGKIKPI</sequence>
<evidence type="ECO:0000256" key="2">
    <source>
        <dbReference type="ARBA" id="ARBA00022630"/>
    </source>
</evidence>
<dbReference type="PRINTS" id="PR00370">
    <property type="entry name" value="FMOXYGENASE"/>
</dbReference>
<dbReference type="STRING" id="1296120.A0A1B9GXQ3"/>
<feature type="transmembrane region" description="Helical" evidence="6">
    <location>
        <begin position="567"/>
        <end position="591"/>
    </location>
</feature>
<dbReference type="OrthoDB" id="74360at2759"/>
<dbReference type="InterPro" id="IPR020946">
    <property type="entry name" value="Flavin_mOase-like"/>
</dbReference>
<dbReference type="GO" id="GO:0050661">
    <property type="term" value="F:NADP binding"/>
    <property type="evidence" value="ECO:0007669"/>
    <property type="project" value="InterPro"/>
</dbReference>
<evidence type="ECO:0000313" key="7">
    <source>
        <dbReference type="EMBL" id="OCF35818.1"/>
    </source>
</evidence>
<evidence type="ECO:0000256" key="3">
    <source>
        <dbReference type="ARBA" id="ARBA00022827"/>
    </source>
</evidence>
<keyword evidence="2" id="KW-0285">Flavoprotein</keyword>
<organism evidence="7 8">
    <name type="scientific">Kwoniella heveanensis BCC8398</name>
    <dbReference type="NCBI Taxonomy" id="1296120"/>
    <lineage>
        <taxon>Eukaryota</taxon>
        <taxon>Fungi</taxon>
        <taxon>Dikarya</taxon>
        <taxon>Basidiomycota</taxon>
        <taxon>Agaricomycotina</taxon>
        <taxon>Tremellomycetes</taxon>
        <taxon>Tremellales</taxon>
        <taxon>Cryptococcaceae</taxon>
        <taxon>Kwoniella</taxon>
    </lineage>
</organism>
<dbReference type="PANTHER" id="PTHR23023">
    <property type="entry name" value="DIMETHYLANILINE MONOOXYGENASE"/>
    <property type="match status" value="1"/>
</dbReference>
<keyword evidence="6" id="KW-0472">Membrane</keyword>
<dbReference type="InterPro" id="IPR000960">
    <property type="entry name" value="Flavin_mOase"/>
</dbReference>
<evidence type="ECO:0000313" key="8">
    <source>
        <dbReference type="Proteomes" id="UP000092666"/>
    </source>
</evidence>
<keyword evidence="7" id="KW-0503">Monooxygenase</keyword>
<keyword evidence="8" id="KW-1185">Reference proteome</keyword>
<name>A0A1B9GXQ3_9TREE</name>
<reference evidence="8" key="2">
    <citation type="submission" date="2013-12" db="EMBL/GenBank/DDBJ databases">
        <title>Evolution of pathogenesis and genome organization in the Tremellales.</title>
        <authorList>
            <person name="Cuomo C."/>
            <person name="Litvintseva A."/>
            <person name="Heitman J."/>
            <person name="Chen Y."/>
            <person name="Sun S."/>
            <person name="Springer D."/>
            <person name="Dromer F."/>
            <person name="Young S."/>
            <person name="Zeng Q."/>
            <person name="Chapman S."/>
            <person name="Gujja S."/>
            <person name="Saif S."/>
            <person name="Birren B."/>
        </authorList>
    </citation>
    <scope>NUCLEOTIDE SEQUENCE [LARGE SCALE GENOMIC DNA]</scope>
    <source>
        <strain evidence="8">BCC8398</strain>
    </source>
</reference>
<dbReference type="SUPFAM" id="SSF51905">
    <property type="entry name" value="FAD/NAD(P)-binding domain"/>
    <property type="match status" value="1"/>
</dbReference>
<keyword evidence="4" id="KW-0521">NADP</keyword>
<feature type="transmembrane region" description="Helical" evidence="6">
    <location>
        <begin position="518"/>
        <end position="539"/>
    </location>
</feature>
<dbReference type="InterPro" id="IPR036188">
    <property type="entry name" value="FAD/NAD-bd_sf"/>
</dbReference>
<evidence type="ECO:0000256" key="1">
    <source>
        <dbReference type="ARBA" id="ARBA00009183"/>
    </source>
</evidence>
<dbReference type="GO" id="GO:0050660">
    <property type="term" value="F:flavin adenine dinucleotide binding"/>
    <property type="evidence" value="ECO:0007669"/>
    <property type="project" value="InterPro"/>
</dbReference>
<dbReference type="Pfam" id="PF00743">
    <property type="entry name" value="FMO-like"/>
    <property type="match status" value="1"/>
</dbReference>
<dbReference type="GO" id="GO:0004499">
    <property type="term" value="F:N,N-dimethylaniline monooxygenase activity"/>
    <property type="evidence" value="ECO:0007669"/>
    <property type="project" value="InterPro"/>
</dbReference>
<dbReference type="AlphaFoldDB" id="A0A1B9GXQ3"/>
<keyword evidence="6" id="KW-1133">Transmembrane helix</keyword>
<evidence type="ECO:0000256" key="5">
    <source>
        <dbReference type="ARBA" id="ARBA00023002"/>
    </source>
</evidence>
<dbReference type="Gene3D" id="3.50.50.60">
    <property type="entry name" value="FAD/NAD(P)-binding domain"/>
    <property type="match status" value="1"/>
</dbReference>
<evidence type="ECO:0000256" key="6">
    <source>
        <dbReference type="SAM" id="Phobius"/>
    </source>
</evidence>
<proteinExistence type="inferred from homology"/>
<keyword evidence="3" id="KW-0274">FAD</keyword>
<keyword evidence="5" id="KW-0560">Oxidoreductase</keyword>
<evidence type="ECO:0000256" key="4">
    <source>
        <dbReference type="ARBA" id="ARBA00022857"/>
    </source>
</evidence>
<dbReference type="EMBL" id="KI669497">
    <property type="protein sequence ID" value="OCF35818.1"/>
    <property type="molecule type" value="Genomic_DNA"/>
</dbReference>
<dbReference type="PIRSF" id="PIRSF000332">
    <property type="entry name" value="FMO"/>
    <property type="match status" value="1"/>
</dbReference>
<protein>
    <submittedName>
        <fullName evidence="7">Dimethylaniline monooxygenase</fullName>
    </submittedName>
</protein>
<dbReference type="Proteomes" id="UP000092666">
    <property type="component" value="Unassembled WGS sequence"/>
</dbReference>
<reference evidence="7 8" key="1">
    <citation type="submission" date="2013-07" db="EMBL/GenBank/DDBJ databases">
        <title>The Genome Sequence of Cryptococcus heveanensis BCC8398.</title>
        <authorList>
            <consortium name="The Broad Institute Genome Sequencing Platform"/>
            <person name="Cuomo C."/>
            <person name="Litvintseva A."/>
            <person name="Chen Y."/>
            <person name="Heitman J."/>
            <person name="Sun S."/>
            <person name="Springer D."/>
            <person name="Dromer F."/>
            <person name="Young S.K."/>
            <person name="Zeng Q."/>
            <person name="Gargeya S."/>
            <person name="Fitzgerald M."/>
            <person name="Abouelleil A."/>
            <person name="Alvarado L."/>
            <person name="Berlin A.M."/>
            <person name="Chapman S.B."/>
            <person name="Dewar J."/>
            <person name="Goldberg J."/>
            <person name="Griggs A."/>
            <person name="Gujja S."/>
            <person name="Hansen M."/>
            <person name="Howarth C."/>
            <person name="Imamovic A."/>
            <person name="Larimer J."/>
            <person name="McCowan C."/>
            <person name="Murphy C."/>
            <person name="Pearson M."/>
            <person name="Priest M."/>
            <person name="Roberts A."/>
            <person name="Saif S."/>
            <person name="Shea T."/>
            <person name="Sykes S."/>
            <person name="Wortman J."/>
            <person name="Nusbaum C."/>
            <person name="Birren B."/>
        </authorList>
    </citation>
    <scope>NUCLEOTIDE SEQUENCE [LARGE SCALE GENOMIC DNA]</scope>
    <source>
        <strain evidence="7 8">BCC8398</strain>
    </source>
</reference>
<gene>
    <name evidence="7" type="ORF">I316_02311</name>
</gene>
<comment type="similarity">
    <text evidence="1">Belongs to the FMO family.</text>
</comment>
<accession>A0A1B9GXQ3</accession>